<dbReference type="SUPFAM" id="SSF47676">
    <property type="entry name" value="Conserved domain common to transcription factors TFIIS, elongin A, CRSP70"/>
    <property type="match status" value="1"/>
</dbReference>
<dbReference type="Pfam" id="PF08711">
    <property type="entry name" value="Med26"/>
    <property type="match status" value="1"/>
</dbReference>
<evidence type="ECO:0000313" key="6">
    <source>
        <dbReference type="Proteomes" id="UP000299102"/>
    </source>
</evidence>
<dbReference type="SMART" id="SM00509">
    <property type="entry name" value="TFS2N"/>
    <property type="match status" value="1"/>
</dbReference>
<dbReference type="GO" id="GO:0005634">
    <property type="term" value="C:nucleus"/>
    <property type="evidence" value="ECO:0007669"/>
    <property type="project" value="UniProtKB-SubCell"/>
</dbReference>
<dbReference type="AlphaFoldDB" id="A0A4C1T0V5"/>
<evidence type="ECO:0000256" key="3">
    <source>
        <dbReference type="PROSITE-ProRule" id="PRU00649"/>
    </source>
</evidence>
<evidence type="ECO:0000313" key="5">
    <source>
        <dbReference type="EMBL" id="GBP07170.1"/>
    </source>
</evidence>
<organism evidence="5 6">
    <name type="scientific">Eumeta variegata</name>
    <name type="common">Bagworm moth</name>
    <name type="synonym">Eumeta japonica</name>
    <dbReference type="NCBI Taxonomy" id="151549"/>
    <lineage>
        <taxon>Eukaryota</taxon>
        <taxon>Metazoa</taxon>
        <taxon>Ecdysozoa</taxon>
        <taxon>Arthropoda</taxon>
        <taxon>Hexapoda</taxon>
        <taxon>Insecta</taxon>
        <taxon>Pterygota</taxon>
        <taxon>Neoptera</taxon>
        <taxon>Endopterygota</taxon>
        <taxon>Lepidoptera</taxon>
        <taxon>Glossata</taxon>
        <taxon>Ditrysia</taxon>
        <taxon>Tineoidea</taxon>
        <taxon>Psychidae</taxon>
        <taxon>Oiketicinae</taxon>
        <taxon>Eumeta</taxon>
    </lineage>
</organism>
<feature type="domain" description="TFIIS N-terminal" evidence="4">
    <location>
        <begin position="1"/>
        <end position="76"/>
    </location>
</feature>
<proteinExistence type="predicted"/>
<dbReference type="PANTHER" id="PTHR15141">
    <property type="entry name" value="TRANSCRIPTION ELONGATION FACTOR B POLYPEPTIDE 3"/>
    <property type="match status" value="1"/>
</dbReference>
<reference evidence="5 6" key="1">
    <citation type="journal article" date="2019" name="Commun. Biol.">
        <title>The bagworm genome reveals a unique fibroin gene that provides high tensile strength.</title>
        <authorList>
            <person name="Kono N."/>
            <person name="Nakamura H."/>
            <person name="Ohtoshi R."/>
            <person name="Tomita M."/>
            <person name="Numata K."/>
            <person name="Arakawa K."/>
        </authorList>
    </citation>
    <scope>NUCLEOTIDE SEQUENCE [LARGE SCALE GENOMIC DNA]</scope>
</reference>
<dbReference type="InterPro" id="IPR051870">
    <property type="entry name" value="Elongin-A_domain"/>
</dbReference>
<dbReference type="PANTHER" id="PTHR15141:SF76">
    <property type="entry name" value="TRANSCRIPTION ELONGATION FACTOR B POLYPEPTIDE 3"/>
    <property type="match status" value="1"/>
</dbReference>
<protein>
    <submittedName>
        <fullName evidence="5">Transcription elongation factor B polypeptide 3</fullName>
    </submittedName>
</protein>
<dbReference type="InterPro" id="IPR003617">
    <property type="entry name" value="TFIIS/CRSP70_N_sub"/>
</dbReference>
<gene>
    <name evidence="5" type="primary">EloA</name>
    <name evidence="5" type="ORF">EVAR_71229_1</name>
</gene>
<comment type="caution">
    <text evidence="5">The sequence shown here is derived from an EMBL/GenBank/DDBJ whole genome shotgun (WGS) entry which is preliminary data.</text>
</comment>
<dbReference type="STRING" id="151549.A0A4C1T0V5"/>
<keyword evidence="5" id="KW-0648">Protein biosynthesis</keyword>
<dbReference type="InterPro" id="IPR017923">
    <property type="entry name" value="TFIIS_N"/>
</dbReference>
<dbReference type="EMBL" id="BGZK01004147">
    <property type="protein sequence ID" value="GBP07170.1"/>
    <property type="molecule type" value="Genomic_DNA"/>
</dbReference>
<name>A0A4C1T0V5_EUMVA</name>
<evidence type="ECO:0000259" key="4">
    <source>
        <dbReference type="PROSITE" id="PS51319"/>
    </source>
</evidence>
<comment type="subcellular location">
    <subcellularLocation>
        <location evidence="1 3">Nucleus</location>
    </subcellularLocation>
</comment>
<keyword evidence="2 3" id="KW-0539">Nucleus</keyword>
<evidence type="ECO:0000256" key="1">
    <source>
        <dbReference type="ARBA" id="ARBA00004123"/>
    </source>
</evidence>
<dbReference type="Proteomes" id="UP000299102">
    <property type="component" value="Unassembled WGS sequence"/>
</dbReference>
<dbReference type="InterPro" id="IPR035441">
    <property type="entry name" value="TFIIS/LEDGF_dom_sf"/>
</dbReference>
<dbReference type="Gene3D" id="1.20.930.10">
    <property type="entry name" value="Conserved domain common to transcription factors TFIIS, elongin A, CRSP70"/>
    <property type="match status" value="1"/>
</dbReference>
<keyword evidence="6" id="KW-1185">Reference proteome</keyword>
<sequence>MAPIVEVLQHYQRSIDETQARLFHCINKIKELPVRAEHLEETGAAVTINSLRNSCKEIDMAAETLAAKWKTMIEEKPIPTKCPAISECKDNIRTEQKLSPTSPSKFSINLSADAILGCAILDTIADKRRHNCDDDYTDSPQAKIAKLSNSMNCTTVSQIKMKADDSSVPIVRTGPVFQVPSLVQMCTKAVQENINDVLSGSSKSSEITAAMPKEITTSATSKNYTNHATDQERKISLPGLTEIAAVPSIIKPHETVTTAASKSVTTFDMFEKLDKTGTQEKRKISMPGVKVTTTNSKEVTSLDVMTKVEKTEAKEKHKESMPSVTVTTSASRKLTTFDILRSLTNRNRRKTKRVSIQCYSNSNGLKKSNNV</sequence>
<evidence type="ECO:0000256" key="2">
    <source>
        <dbReference type="ARBA" id="ARBA00023242"/>
    </source>
</evidence>
<dbReference type="PROSITE" id="PS51319">
    <property type="entry name" value="TFIIS_N"/>
    <property type="match status" value="1"/>
</dbReference>
<accession>A0A4C1T0V5</accession>
<dbReference type="GO" id="GO:0003746">
    <property type="term" value="F:translation elongation factor activity"/>
    <property type="evidence" value="ECO:0007669"/>
    <property type="project" value="UniProtKB-KW"/>
</dbReference>
<keyword evidence="5" id="KW-0251">Elongation factor</keyword>